<evidence type="ECO:0000313" key="3">
    <source>
        <dbReference type="EMBL" id="RHN79813.1"/>
    </source>
</evidence>
<evidence type="ECO:0000256" key="1">
    <source>
        <dbReference type="PROSITE-ProRule" id="PRU01011"/>
    </source>
</evidence>
<name>G7IBL7_MEDTR</name>
<dbReference type="EMBL" id="PSQE01000001">
    <property type="protein sequence ID" value="RHN79813.1"/>
    <property type="molecule type" value="Genomic_DNA"/>
</dbReference>
<dbReference type="Proteomes" id="UP000265566">
    <property type="component" value="Chromosome 1"/>
</dbReference>
<evidence type="ECO:0000313" key="6">
    <source>
        <dbReference type="Proteomes" id="UP000265566"/>
    </source>
</evidence>
<dbReference type="OMA" id="YYARIDI"/>
<gene>
    <name evidence="4" type="primary">11434140</name>
    <name evidence="2" type="ordered locus">MTR_1g066530</name>
    <name evidence="3" type="ORF">MtrunA17_Chr1g0181421</name>
</gene>
<dbReference type="Gramene" id="rna3655">
    <property type="protein sequence ID" value="RHN79813.1"/>
    <property type="gene ID" value="gene3655"/>
</dbReference>
<dbReference type="Proteomes" id="UP000002051">
    <property type="component" value="Unassembled WGS sequence"/>
</dbReference>
<reference evidence="6" key="4">
    <citation type="journal article" date="2018" name="Nat. Plants">
        <title>Whole-genome landscape of Medicago truncatula symbiotic genes.</title>
        <authorList>
            <person name="Pecrix Y."/>
            <person name="Staton S.E."/>
            <person name="Sallet E."/>
            <person name="Lelandais-Briere C."/>
            <person name="Moreau S."/>
            <person name="Carrere S."/>
            <person name="Blein T."/>
            <person name="Jardinaud M.F."/>
            <person name="Latrasse D."/>
            <person name="Zouine M."/>
            <person name="Zahm M."/>
            <person name="Kreplak J."/>
            <person name="Mayjonade B."/>
            <person name="Satge C."/>
            <person name="Perez M."/>
            <person name="Cauet S."/>
            <person name="Marande W."/>
            <person name="Chantry-Darmon C."/>
            <person name="Lopez-Roques C."/>
            <person name="Bouchez O."/>
            <person name="Berard A."/>
            <person name="Debelle F."/>
            <person name="Munos S."/>
            <person name="Bendahmane A."/>
            <person name="Berges H."/>
            <person name="Niebel A."/>
            <person name="Buitink J."/>
            <person name="Frugier F."/>
            <person name="Benhamed M."/>
            <person name="Crespi M."/>
            <person name="Gouzy J."/>
            <person name="Gamas P."/>
        </authorList>
    </citation>
    <scope>NUCLEOTIDE SEQUENCE [LARGE SCALE GENOMIC DNA]</scope>
    <source>
        <strain evidence="6">cv. Jemalong A17</strain>
    </source>
</reference>
<dbReference type="PROSITE" id="PS51642">
    <property type="entry name" value="HEMOPEXIN_2"/>
    <property type="match status" value="2"/>
</dbReference>
<dbReference type="HOGENOM" id="CLU_080828_0_0_1"/>
<dbReference type="KEGG" id="mtr:11434140"/>
<reference evidence="4" key="3">
    <citation type="submission" date="2015-04" db="UniProtKB">
        <authorList>
            <consortium name="EnsemblPlants"/>
        </authorList>
    </citation>
    <scope>IDENTIFICATION</scope>
    <source>
        <strain evidence="4">cv. Jemalong A17</strain>
    </source>
</reference>
<reference evidence="2 5" key="1">
    <citation type="journal article" date="2011" name="Nature">
        <title>The Medicago genome provides insight into the evolution of rhizobial symbioses.</title>
        <authorList>
            <person name="Young N.D."/>
            <person name="Debelle F."/>
            <person name="Oldroyd G.E."/>
            <person name="Geurts R."/>
            <person name="Cannon S.B."/>
            <person name="Udvardi M.K."/>
            <person name="Benedito V.A."/>
            <person name="Mayer K.F."/>
            <person name="Gouzy J."/>
            <person name="Schoof H."/>
            <person name="Van de Peer Y."/>
            <person name="Proost S."/>
            <person name="Cook D.R."/>
            <person name="Meyers B.C."/>
            <person name="Spannagl M."/>
            <person name="Cheung F."/>
            <person name="De Mita S."/>
            <person name="Krishnakumar V."/>
            <person name="Gundlach H."/>
            <person name="Zhou S."/>
            <person name="Mudge J."/>
            <person name="Bharti A.K."/>
            <person name="Murray J.D."/>
            <person name="Naoumkina M.A."/>
            <person name="Rosen B."/>
            <person name="Silverstein K.A."/>
            <person name="Tang H."/>
            <person name="Rombauts S."/>
            <person name="Zhao P.X."/>
            <person name="Zhou P."/>
            <person name="Barbe V."/>
            <person name="Bardou P."/>
            <person name="Bechner M."/>
            <person name="Bellec A."/>
            <person name="Berger A."/>
            <person name="Berges H."/>
            <person name="Bidwell S."/>
            <person name="Bisseling T."/>
            <person name="Choisne N."/>
            <person name="Couloux A."/>
            <person name="Denny R."/>
            <person name="Deshpande S."/>
            <person name="Dai X."/>
            <person name="Doyle J.J."/>
            <person name="Dudez A.M."/>
            <person name="Farmer A.D."/>
            <person name="Fouteau S."/>
            <person name="Franken C."/>
            <person name="Gibelin C."/>
            <person name="Gish J."/>
            <person name="Goldstein S."/>
            <person name="Gonzalez A.J."/>
            <person name="Green P.J."/>
            <person name="Hallab A."/>
            <person name="Hartog M."/>
            <person name="Hua A."/>
            <person name="Humphray S.J."/>
            <person name="Jeong D.H."/>
            <person name="Jing Y."/>
            <person name="Jocker A."/>
            <person name="Kenton S.M."/>
            <person name="Kim D.J."/>
            <person name="Klee K."/>
            <person name="Lai H."/>
            <person name="Lang C."/>
            <person name="Lin S."/>
            <person name="Macmil S.L."/>
            <person name="Magdelenat G."/>
            <person name="Matthews L."/>
            <person name="McCorrison J."/>
            <person name="Monaghan E.L."/>
            <person name="Mun J.H."/>
            <person name="Najar F.Z."/>
            <person name="Nicholson C."/>
            <person name="Noirot C."/>
            <person name="O'Bleness M."/>
            <person name="Paule C.R."/>
            <person name="Poulain J."/>
            <person name="Prion F."/>
            <person name="Qin B."/>
            <person name="Qu C."/>
            <person name="Retzel E.F."/>
            <person name="Riddle C."/>
            <person name="Sallet E."/>
            <person name="Samain S."/>
            <person name="Samson N."/>
            <person name="Sanders I."/>
            <person name="Saurat O."/>
            <person name="Scarpelli C."/>
            <person name="Schiex T."/>
            <person name="Segurens B."/>
            <person name="Severin A.J."/>
            <person name="Sherrier D.J."/>
            <person name="Shi R."/>
            <person name="Sims S."/>
            <person name="Singer S.R."/>
            <person name="Sinharoy S."/>
            <person name="Sterck L."/>
            <person name="Viollet A."/>
            <person name="Wang B.B."/>
            <person name="Wang K."/>
            <person name="Wang M."/>
            <person name="Wang X."/>
            <person name="Warfsmann J."/>
            <person name="Weissenbach J."/>
            <person name="White D.D."/>
            <person name="White J.D."/>
            <person name="Wiley G.B."/>
            <person name="Wincker P."/>
            <person name="Xing Y."/>
            <person name="Yang L."/>
            <person name="Yao Z."/>
            <person name="Ying F."/>
            <person name="Zhai J."/>
            <person name="Zhou L."/>
            <person name="Zuber A."/>
            <person name="Denarie J."/>
            <person name="Dixon R.A."/>
            <person name="May G.D."/>
            <person name="Schwartz D.C."/>
            <person name="Rogers J."/>
            <person name="Quetier F."/>
            <person name="Town C.D."/>
            <person name="Roe B.A."/>
        </authorList>
    </citation>
    <scope>NUCLEOTIDE SEQUENCE [LARGE SCALE GENOMIC DNA]</scope>
    <source>
        <strain evidence="2">A17</strain>
        <strain evidence="4 5">cv. Jemalong A17</strain>
    </source>
</reference>
<feature type="repeat" description="Hemopexin" evidence="1">
    <location>
        <begin position="115"/>
        <end position="160"/>
    </location>
</feature>
<dbReference type="OrthoDB" id="756060at2759"/>
<accession>G7IBL7</accession>
<dbReference type="PaxDb" id="3880-AES60756"/>
<dbReference type="AlphaFoldDB" id="G7IBL7"/>
<dbReference type="Gene3D" id="2.110.10.10">
    <property type="entry name" value="Hemopexin-like domain"/>
    <property type="match status" value="1"/>
</dbReference>
<dbReference type="EnsemblPlants" id="AES60756">
    <property type="protein sequence ID" value="AES60756"/>
    <property type="gene ID" value="MTR_1g066530"/>
</dbReference>
<proteinExistence type="predicted"/>
<protein>
    <submittedName>
        <fullName evidence="2">Albumin-2 protein</fullName>
    </submittedName>
    <submittedName>
        <fullName evidence="3">Putative Hemopexin-like domain-containing protein</fullName>
    </submittedName>
</protein>
<feature type="repeat" description="Hemopexin" evidence="1">
    <location>
        <begin position="166"/>
        <end position="216"/>
    </location>
</feature>
<organism evidence="2 5">
    <name type="scientific">Medicago truncatula</name>
    <name type="common">Barrel medic</name>
    <name type="synonym">Medicago tribuloides</name>
    <dbReference type="NCBI Taxonomy" id="3880"/>
    <lineage>
        <taxon>Eukaryota</taxon>
        <taxon>Viridiplantae</taxon>
        <taxon>Streptophyta</taxon>
        <taxon>Embryophyta</taxon>
        <taxon>Tracheophyta</taxon>
        <taxon>Spermatophyta</taxon>
        <taxon>Magnoliopsida</taxon>
        <taxon>eudicotyledons</taxon>
        <taxon>Gunneridae</taxon>
        <taxon>Pentapetalae</taxon>
        <taxon>rosids</taxon>
        <taxon>fabids</taxon>
        <taxon>Fabales</taxon>
        <taxon>Fabaceae</taxon>
        <taxon>Papilionoideae</taxon>
        <taxon>50 kb inversion clade</taxon>
        <taxon>NPAAA clade</taxon>
        <taxon>Hologalegina</taxon>
        <taxon>IRL clade</taxon>
        <taxon>Trifolieae</taxon>
        <taxon>Medicago</taxon>
    </lineage>
</organism>
<evidence type="ECO:0000313" key="4">
    <source>
        <dbReference type="EnsemblPlants" id="AES60756"/>
    </source>
</evidence>
<dbReference type="InterPro" id="IPR018487">
    <property type="entry name" value="Hemopexin-like_repeat"/>
</dbReference>
<dbReference type="EMBL" id="CM001217">
    <property type="protein sequence ID" value="AES60756.1"/>
    <property type="molecule type" value="Genomic_DNA"/>
</dbReference>
<reference evidence="3" key="5">
    <citation type="journal article" date="2018" name="Nat. Plants">
        <title>Whole-genome landscape of Medicago truncatula symbiotic genes.</title>
        <authorList>
            <person name="Pecrix Y."/>
            <person name="Gamas P."/>
            <person name="Carrere S."/>
        </authorList>
    </citation>
    <scope>NUCLEOTIDE SEQUENCE</scope>
    <source>
        <tissue evidence="3">Leaves</tissue>
    </source>
</reference>
<evidence type="ECO:0000313" key="5">
    <source>
        <dbReference type="Proteomes" id="UP000002051"/>
    </source>
</evidence>
<keyword evidence="5" id="KW-1185">Reference proteome</keyword>
<sequence length="222" mass="24961">MSSQVIDTAFRSSKLNECYVFKKKRFTVVNYAPGAKKDRVVKRPIHTSDGFPFLDETPFEKVVDCAFETEGTEAIIFSGNKCAKIDFAPDSDTELVDGPVPITTMFHCLKGTFLENGIDAAIKWTGHNVFLFKGNEYVRMDYHSKTIVTHYSIRSGFKSLLGTVFENGIDAAFASHVPNQAYVFKGEYYARIDISNEGDCIVNGRVKLFHDEWPALQGLLNF</sequence>
<reference evidence="2 5" key="2">
    <citation type="journal article" date="2014" name="BMC Genomics">
        <title>An improved genome release (version Mt4.0) for the model legume Medicago truncatula.</title>
        <authorList>
            <person name="Tang H."/>
            <person name="Krishnakumar V."/>
            <person name="Bidwell S."/>
            <person name="Rosen B."/>
            <person name="Chan A."/>
            <person name="Zhou S."/>
            <person name="Gentzbittel L."/>
            <person name="Childs K.L."/>
            <person name="Yandell M."/>
            <person name="Gundlach H."/>
            <person name="Mayer K.F."/>
            <person name="Schwartz D.C."/>
            <person name="Town C.D."/>
        </authorList>
    </citation>
    <scope>GENOME REANNOTATION</scope>
    <source>
        <strain evidence="4 5">cv. Jemalong A17</strain>
    </source>
</reference>
<dbReference type="InterPro" id="IPR036375">
    <property type="entry name" value="Hemopexin-like_dom_sf"/>
</dbReference>
<dbReference type="SMART" id="SM00120">
    <property type="entry name" value="HX"/>
    <property type="match status" value="4"/>
</dbReference>
<dbReference type="SUPFAM" id="SSF50923">
    <property type="entry name" value="Hemopexin-like domain"/>
    <property type="match status" value="1"/>
</dbReference>
<dbReference type="Pfam" id="PF00045">
    <property type="entry name" value="Hemopexin"/>
    <property type="match status" value="1"/>
</dbReference>
<evidence type="ECO:0000313" key="2">
    <source>
        <dbReference type="EMBL" id="AES60756.1"/>
    </source>
</evidence>